<dbReference type="EMBL" id="JAMQYH010000001">
    <property type="protein sequence ID" value="KAJ1701973.1"/>
    <property type="molecule type" value="Genomic_DNA"/>
</dbReference>
<dbReference type="GO" id="GO:0004497">
    <property type="term" value="F:monooxygenase activity"/>
    <property type="evidence" value="ECO:0007669"/>
    <property type="project" value="TreeGrafter"/>
</dbReference>
<name>A0A9Q0CXZ5_9POAL</name>
<dbReference type="AlphaFoldDB" id="A0A9Q0CXZ5"/>
<dbReference type="GO" id="GO:0005509">
    <property type="term" value="F:calcium ion binding"/>
    <property type="evidence" value="ECO:0007669"/>
    <property type="project" value="TreeGrafter"/>
</dbReference>
<comment type="caution">
    <text evidence="2">The sequence shown here is derived from an EMBL/GenBank/DDBJ whole genome shotgun (WGS) entry which is preliminary data.</text>
</comment>
<evidence type="ECO:0000313" key="3">
    <source>
        <dbReference type="Proteomes" id="UP001151287"/>
    </source>
</evidence>
<sequence>MASEREEISTVAEKAPVTAERPVRADLEKYIPKPYLARAFIAPDIDHPQGTPGHEHHGMSVLQQHVAFFDLDGNGIIYPWETYGGMRLIGLNPLFSLILAISINVGLSYPTLPGWIPSLFFPIYVRNIHRAKHGSDTNTYDKEGRYVPVSFENIFSKYARTVPDRLSFWDILRMTNGNWETYDIFGRIANLGEWILLWLIARDQDGYLPREAMRTCFDGSLFEYLAQRQLSKYQ</sequence>
<dbReference type="Proteomes" id="UP001151287">
    <property type="component" value="Unassembled WGS sequence"/>
</dbReference>
<proteinExistence type="inferred from homology"/>
<dbReference type="Pfam" id="PF05042">
    <property type="entry name" value="Caleosin"/>
    <property type="match status" value="1"/>
</dbReference>
<protein>
    <recommendedName>
        <fullName evidence="4">Peroxygenase</fullName>
    </recommendedName>
</protein>
<dbReference type="OrthoDB" id="640742at2759"/>
<reference evidence="2" key="1">
    <citation type="journal article" date="2022" name="Cell">
        <title>Repeat-based holocentromeres influence genome architecture and karyotype evolution.</title>
        <authorList>
            <person name="Hofstatter P.G."/>
            <person name="Thangavel G."/>
            <person name="Lux T."/>
            <person name="Neumann P."/>
            <person name="Vondrak T."/>
            <person name="Novak P."/>
            <person name="Zhang M."/>
            <person name="Costa L."/>
            <person name="Castellani M."/>
            <person name="Scott A."/>
            <person name="Toegelov H."/>
            <person name="Fuchs J."/>
            <person name="Mata-Sucre Y."/>
            <person name="Dias Y."/>
            <person name="Vanzela A.L.L."/>
            <person name="Huettel B."/>
            <person name="Almeida C.C.S."/>
            <person name="Simkova H."/>
            <person name="Souza G."/>
            <person name="Pedrosa-Harand A."/>
            <person name="Macas J."/>
            <person name="Mayer K.F.X."/>
            <person name="Houben A."/>
            <person name="Marques A."/>
        </authorList>
    </citation>
    <scope>NUCLEOTIDE SEQUENCE</scope>
    <source>
        <strain evidence="2">RhyBre1mFocal</strain>
    </source>
</reference>
<evidence type="ECO:0008006" key="4">
    <source>
        <dbReference type="Google" id="ProtNLM"/>
    </source>
</evidence>
<dbReference type="PANTHER" id="PTHR31495">
    <property type="entry name" value="PEROXYGENASE 3-RELATED"/>
    <property type="match status" value="1"/>
</dbReference>
<comment type="similarity">
    <text evidence="1">Belongs to the caleosin family.</text>
</comment>
<evidence type="ECO:0000256" key="1">
    <source>
        <dbReference type="ARBA" id="ARBA00006765"/>
    </source>
</evidence>
<dbReference type="InterPro" id="IPR007736">
    <property type="entry name" value="Caleosin-related"/>
</dbReference>
<keyword evidence="3" id="KW-1185">Reference proteome</keyword>
<evidence type="ECO:0000313" key="2">
    <source>
        <dbReference type="EMBL" id="KAJ1701973.1"/>
    </source>
</evidence>
<organism evidence="2 3">
    <name type="scientific">Rhynchospora breviuscula</name>
    <dbReference type="NCBI Taxonomy" id="2022672"/>
    <lineage>
        <taxon>Eukaryota</taxon>
        <taxon>Viridiplantae</taxon>
        <taxon>Streptophyta</taxon>
        <taxon>Embryophyta</taxon>
        <taxon>Tracheophyta</taxon>
        <taxon>Spermatophyta</taxon>
        <taxon>Magnoliopsida</taxon>
        <taxon>Liliopsida</taxon>
        <taxon>Poales</taxon>
        <taxon>Cyperaceae</taxon>
        <taxon>Cyperoideae</taxon>
        <taxon>Rhynchosporeae</taxon>
        <taxon>Rhynchospora</taxon>
    </lineage>
</organism>
<accession>A0A9Q0CXZ5</accession>
<dbReference type="PANTHER" id="PTHR31495:SF20">
    <property type="entry name" value="CALEOSIN-RELATED FAMILY PROTEIN"/>
    <property type="match status" value="1"/>
</dbReference>
<gene>
    <name evidence="2" type="ORF">LUZ63_001752</name>
</gene>